<sequence length="475" mass="53323">MKGKLTLLFLMLSTWLVAQETSGSFTLDDCVEYALKNSVDAKNALLDEQIATARVKETVGIGLPQVSGSVSVQQSPTQPRFFTQYTAGGGSFFITDEQASQMGLSDGDVVALRNIFQLKGAGDANLSINQMIFNGSYFVGLQASKAYKELSVKNSNQTSEDIVMSVSKAYYNLLIAREQLSLVNANLNRLDTLYRNTLAMYENGFAEKIDADRLKVTLNNLKVNRENIENLNDLSMRLLKFQMNFPFDEELTIAGSLEDEAMQKVELPEAENWDYSSRPDYQVLQANYELQKLNIKNKYAEAIPMISAFANLGYSTQSPNFGGLFATKTDFEDQNGVGPDKWYGYSTLGLSLKWNMFTGLQRNYQIQQEKLSLSKIENGFEVLERSIELDIKRAQDNLDNALSRLEVQKENAELAEYIFNISQIKYQEGVGSNLEVIEADTSLKEAQTNYFSALYDAIIAQLELKKALGILYNQQ</sequence>
<evidence type="ECO:0000256" key="8">
    <source>
        <dbReference type="SAM" id="Coils"/>
    </source>
</evidence>
<keyword evidence="4" id="KW-1134">Transmembrane beta strand</keyword>
<dbReference type="PANTHER" id="PTHR30026">
    <property type="entry name" value="OUTER MEMBRANE PROTEIN TOLC"/>
    <property type="match status" value="1"/>
</dbReference>
<evidence type="ECO:0000256" key="9">
    <source>
        <dbReference type="SAM" id="SignalP"/>
    </source>
</evidence>
<keyword evidence="3" id="KW-0813">Transport</keyword>
<evidence type="ECO:0000256" key="2">
    <source>
        <dbReference type="ARBA" id="ARBA00007613"/>
    </source>
</evidence>
<keyword evidence="8" id="KW-0175">Coiled coil</keyword>
<dbReference type="EMBL" id="JBIPKE010000007">
    <property type="protein sequence ID" value="MFH6981913.1"/>
    <property type="molecule type" value="Genomic_DNA"/>
</dbReference>
<feature type="coiled-coil region" evidence="8">
    <location>
        <begin position="384"/>
        <end position="415"/>
    </location>
</feature>
<dbReference type="Pfam" id="PF02321">
    <property type="entry name" value="OEP"/>
    <property type="match status" value="2"/>
</dbReference>
<evidence type="ECO:0000256" key="3">
    <source>
        <dbReference type="ARBA" id="ARBA00022448"/>
    </source>
</evidence>
<evidence type="ECO:0000256" key="7">
    <source>
        <dbReference type="ARBA" id="ARBA00023237"/>
    </source>
</evidence>
<keyword evidence="7" id="KW-0998">Cell outer membrane</keyword>
<evidence type="ECO:0000256" key="1">
    <source>
        <dbReference type="ARBA" id="ARBA00004442"/>
    </source>
</evidence>
<comment type="caution">
    <text evidence="10">The sequence shown here is derived from an EMBL/GenBank/DDBJ whole genome shotgun (WGS) entry which is preliminary data.</text>
</comment>
<dbReference type="SUPFAM" id="SSF56954">
    <property type="entry name" value="Outer membrane efflux proteins (OEP)"/>
    <property type="match status" value="1"/>
</dbReference>
<reference evidence="10 11" key="1">
    <citation type="journal article" date="2013" name="Int. J. Syst. Evol. Microbiol.">
        <title>Marinoscillum luteum sp. nov., isolated from marine sediment.</title>
        <authorList>
            <person name="Cha I.T."/>
            <person name="Park S.J."/>
            <person name="Kim S.J."/>
            <person name="Kim J.G."/>
            <person name="Jung M.Y."/>
            <person name="Shin K.S."/>
            <person name="Kwon K.K."/>
            <person name="Yang S.H."/>
            <person name="Seo Y.S."/>
            <person name="Rhee S.K."/>
        </authorList>
    </citation>
    <scope>NUCLEOTIDE SEQUENCE [LARGE SCALE GENOMIC DNA]</scope>
    <source>
        <strain evidence="10 11">KCTC 23939</strain>
    </source>
</reference>
<feature type="chain" id="PRO_5045380776" evidence="9">
    <location>
        <begin position="19"/>
        <end position="475"/>
    </location>
</feature>
<keyword evidence="6" id="KW-0472">Membrane</keyword>
<comment type="similarity">
    <text evidence="2">Belongs to the outer membrane factor (OMF) (TC 1.B.17) family.</text>
</comment>
<accession>A0ABW7N2N6</accession>
<dbReference type="RefSeq" id="WP_395415752.1">
    <property type="nucleotide sequence ID" value="NZ_JBIPKE010000007.1"/>
</dbReference>
<dbReference type="PANTHER" id="PTHR30026:SF20">
    <property type="entry name" value="OUTER MEMBRANE PROTEIN TOLC"/>
    <property type="match status" value="1"/>
</dbReference>
<protein>
    <submittedName>
        <fullName evidence="10">TolC family protein</fullName>
    </submittedName>
</protein>
<proteinExistence type="inferred from homology"/>
<dbReference type="Gene3D" id="1.20.1600.10">
    <property type="entry name" value="Outer membrane efflux proteins (OEP)"/>
    <property type="match status" value="1"/>
</dbReference>
<dbReference type="InterPro" id="IPR051906">
    <property type="entry name" value="TolC-like"/>
</dbReference>
<evidence type="ECO:0000256" key="6">
    <source>
        <dbReference type="ARBA" id="ARBA00023136"/>
    </source>
</evidence>
<evidence type="ECO:0000256" key="4">
    <source>
        <dbReference type="ARBA" id="ARBA00022452"/>
    </source>
</evidence>
<dbReference type="InterPro" id="IPR003423">
    <property type="entry name" value="OMP_efflux"/>
</dbReference>
<gene>
    <name evidence="10" type="ORF">ACHKAR_00615</name>
</gene>
<evidence type="ECO:0000313" key="11">
    <source>
        <dbReference type="Proteomes" id="UP001610063"/>
    </source>
</evidence>
<feature type="signal peptide" evidence="9">
    <location>
        <begin position="1"/>
        <end position="18"/>
    </location>
</feature>
<organism evidence="10 11">
    <name type="scientific">Marinoscillum luteum</name>
    <dbReference type="NCBI Taxonomy" id="861051"/>
    <lineage>
        <taxon>Bacteria</taxon>
        <taxon>Pseudomonadati</taxon>
        <taxon>Bacteroidota</taxon>
        <taxon>Cytophagia</taxon>
        <taxon>Cytophagales</taxon>
        <taxon>Reichenbachiellaceae</taxon>
        <taxon>Marinoscillum</taxon>
    </lineage>
</organism>
<keyword evidence="9" id="KW-0732">Signal</keyword>
<dbReference type="Proteomes" id="UP001610063">
    <property type="component" value="Unassembled WGS sequence"/>
</dbReference>
<evidence type="ECO:0000256" key="5">
    <source>
        <dbReference type="ARBA" id="ARBA00022692"/>
    </source>
</evidence>
<comment type="subcellular location">
    <subcellularLocation>
        <location evidence="1">Cell outer membrane</location>
    </subcellularLocation>
</comment>
<name>A0ABW7N2N6_9BACT</name>
<keyword evidence="11" id="KW-1185">Reference proteome</keyword>
<keyword evidence="5" id="KW-0812">Transmembrane</keyword>
<evidence type="ECO:0000313" key="10">
    <source>
        <dbReference type="EMBL" id="MFH6981913.1"/>
    </source>
</evidence>